<feature type="binding site" evidence="6">
    <location>
        <begin position="87"/>
        <end position="94"/>
    </location>
    <ligand>
        <name>ATP</name>
        <dbReference type="ChEBI" id="CHEBI:30616"/>
    </ligand>
</feature>
<reference evidence="10" key="1">
    <citation type="submission" date="2020-12" db="EMBL/GenBank/DDBJ databases">
        <title>Metabolic potential, ecology and presence of endohyphal bacteria is reflected in genomic diversity of Mucoromycotina.</title>
        <authorList>
            <person name="Muszewska A."/>
            <person name="Okrasinska A."/>
            <person name="Steczkiewicz K."/>
            <person name="Drgas O."/>
            <person name="Orlowska M."/>
            <person name="Perlinska-Lenart U."/>
            <person name="Aleksandrzak-Piekarczyk T."/>
            <person name="Szatraj K."/>
            <person name="Zielenkiewicz U."/>
            <person name="Pilsyk S."/>
            <person name="Malc E."/>
            <person name="Mieczkowski P."/>
            <person name="Kruszewska J.S."/>
            <person name="Biernat P."/>
            <person name="Pawlowska J."/>
        </authorList>
    </citation>
    <scope>NUCLEOTIDE SEQUENCE</scope>
    <source>
        <strain evidence="10">WA0000051536</strain>
    </source>
</reference>
<dbReference type="PROSITE" id="PS00411">
    <property type="entry name" value="KINESIN_MOTOR_1"/>
    <property type="match status" value="1"/>
</dbReference>
<evidence type="ECO:0000259" key="9">
    <source>
        <dbReference type="PROSITE" id="PS50067"/>
    </source>
</evidence>
<evidence type="ECO:0000256" key="5">
    <source>
        <dbReference type="ARBA" id="ARBA00023054"/>
    </source>
</evidence>
<dbReference type="GO" id="GO:0007018">
    <property type="term" value="P:microtubule-based movement"/>
    <property type="evidence" value="ECO:0007669"/>
    <property type="project" value="InterPro"/>
</dbReference>
<dbReference type="EMBL" id="JAEPRA010000016">
    <property type="protein sequence ID" value="KAG2174539.1"/>
    <property type="molecule type" value="Genomic_DNA"/>
</dbReference>
<proteinExistence type="inferred from homology"/>
<dbReference type="PROSITE" id="PS50067">
    <property type="entry name" value="KINESIN_MOTOR_2"/>
    <property type="match status" value="1"/>
</dbReference>
<dbReference type="GO" id="GO:0003777">
    <property type="term" value="F:microtubule motor activity"/>
    <property type="evidence" value="ECO:0007669"/>
    <property type="project" value="InterPro"/>
</dbReference>
<dbReference type="GO" id="GO:0005737">
    <property type="term" value="C:cytoplasm"/>
    <property type="evidence" value="ECO:0007669"/>
    <property type="project" value="UniProtKB-SubCell"/>
</dbReference>
<comment type="similarity">
    <text evidence="6">Belongs to the TRAFAC class myosin-kinesin ATPase superfamily. Kinesin family.</text>
</comment>
<evidence type="ECO:0000256" key="2">
    <source>
        <dbReference type="ARBA" id="ARBA00022490"/>
    </source>
</evidence>
<dbReference type="InterPro" id="IPR027640">
    <property type="entry name" value="Kinesin-like_fam"/>
</dbReference>
<keyword evidence="5 7" id="KW-0175">Coiled coil</keyword>
<evidence type="ECO:0000256" key="8">
    <source>
        <dbReference type="SAM" id="MobiDB-lite"/>
    </source>
</evidence>
<organism evidence="10 11">
    <name type="scientific">Umbelopsis vinacea</name>
    <dbReference type="NCBI Taxonomy" id="44442"/>
    <lineage>
        <taxon>Eukaryota</taxon>
        <taxon>Fungi</taxon>
        <taxon>Fungi incertae sedis</taxon>
        <taxon>Mucoromycota</taxon>
        <taxon>Mucoromycotina</taxon>
        <taxon>Umbelopsidomycetes</taxon>
        <taxon>Umbelopsidales</taxon>
        <taxon>Umbelopsidaceae</taxon>
        <taxon>Umbelopsis</taxon>
    </lineage>
</organism>
<dbReference type="GO" id="GO:0051231">
    <property type="term" value="P:spindle elongation"/>
    <property type="evidence" value="ECO:0007669"/>
    <property type="project" value="TreeGrafter"/>
</dbReference>
<evidence type="ECO:0000256" key="4">
    <source>
        <dbReference type="ARBA" id="ARBA00022840"/>
    </source>
</evidence>
<dbReference type="Gene3D" id="3.40.850.10">
    <property type="entry name" value="Kinesin motor domain"/>
    <property type="match status" value="1"/>
</dbReference>
<dbReference type="PRINTS" id="PR00380">
    <property type="entry name" value="KINESINHEAVY"/>
</dbReference>
<keyword evidence="3 6" id="KW-0547">Nucleotide-binding</keyword>
<dbReference type="GO" id="GO:0005524">
    <property type="term" value="F:ATP binding"/>
    <property type="evidence" value="ECO:0007669"/>
    <property type="project" value="UniProtKB-UniRule"/>
</dbReference>
<dbReference type="GO" id="GO:0007052">
    <property type="term" value="P:mitotic spindle organization"/>
    <property type="evidence" value="ECO:0007669"/>
    <property type="project" value="TreeGrafter"/>
</dbReference>
<dbReference type="OrthoDB" id="3176171at2759"/>
<dbReference type="SMART" id="SM00129">
    <property type="entry name" value="KISc"/>
    <property type="match status" value="1"/>
</dbReference>
<dbReference type="AlphaFoldDB" id="A0A8H7PI80"/>
<dbReference type="SUPFAM" id="SSF52540">
    <property type="entry name" value="P-loop containing nucleoside triphosphate hydrolases"/>
    <property type="match status" value="1"/>
</dbReference>
<name>A0A8H7PI80_9FUNG</name>
<evidence type="ECO:0000313" key="10">
    <source>
        <dbReference type="EMBL" id="KAG2174539.1"/>
    </source>
</evidence>
<dbReference type="InterPro" id="IPR001752">
    <property type="entry name" value="Kinesin_motor_dom"/>
</dbReference>
<dbReference type="Proteomes" id="UP000612746">
    <property type="component" value="Unassembled WGS sequence"/>
</dbReference>
<dbReference type="InterPro" id="IPR036961">
    <property type="entry name" value="Kinesin_motor_dom_sf"/>
</dbReference>
<feature type="coiled-coil region" evidence="7">
    <location>
        <begin position="334"/>
        <end position="444"/>
    </location>
</feature>
<dbReference type="GO" id="GO:0005875">
    <property type="term" value="C:microtubule associated complex"/>
    <property type="evidence" value="ECO:0007669"/>
    <property type="project" value="TreeGrafter"/>
</dbReference>
<comment type="caution">
    <text evidence="10">The sequence shown here is derived from an EMBL/GenBank/DDBJ whole genome shotgun (WGS) entry which is preliminary data.</text>
</comment>
<keyword evidence="2" id="KW-0963">Cytoplasm</keyword>
<dbReference type="Pfam" id="PF00225">
    <property type="entry name" value="Kinesin"/>
    <property type="match status" value="1"/>
</dbReference>
<protein>
    <recommendedName>
        <fullName evidence="9">Kinesin motor domain-containing protein</fullName>
    </recommendedName>
</protein>
<evidence type="ECO:0000313" key="11">
    <source>
        <dbReference type="Proteomes" id="UP000612746"/>
    </source>
</evidence>
<dbReference type="InterPro" id="IPR027417">
    <property type="entry name" value="P-loop_NTPase"/>
</dbReference>
<feature type="region of interest" description="Disordered" evidence="8">
    <location>
        <begin position="623"/>
        <end position="644"/>
    </location>
</feature>
<evidence type="ECO:0000256" key="1">
    <source>
        <dbReference type="ARBA" id="ARBA00004496"/>
    </source>
</evidence>
<accession>A0A8H7PI80</accession>
<feature type="domain" description="Kinesin motor" evidence="9">
    <location>
        <begin position="5"/>
        <end position="340"/>
    </location>
</feature>
<dbReference type="GO" id="GO:0008017">
    <property type="term" value="F:microtubule binding"/>
    <property type="evidence" value="ECO:0007669"/>
    <property type="project" value="InterPro"/>
</dbReference>
<evidence type="ECO:0000256" key="7">
    <source>
        <dbReference type="SAM" id="Coils"/>
    </source>
</evidence>
<dbReference type="PANTHER" id="PTHR47969">
    <property type="entry name" value="CHROMOSOME-ASSOCIATED KINESIN KIF4A-RELATED"/>
    <property type="match status" value="1"/>
</dbReference>
<evidence type="ECO:0000256" key="3">
    <source>
        <dbReference type="ARBA" id="ARBA00022741"/>
    </source>
</evidence>
<keyword evidence="6" id="KW-0505">Motor protein</keyword>
<keyword evidence="4 6" id="KW-0067">ATP-binding</keyword>
<feature type="region of interest" description="Disordered" evidence="8">
    <location>
        <begin position="1029"/>
        <end position="1048"/>
    </location>
</feature>
<dbReference type="InterPro" id="IPR019821">
    <property type="entry name" value="Kinesin_motor_CS"/>
</dbReference>
<keyword evidence="11" id="KW-1185">Reference proteome</keyword>
<evidence type="ECO:0000256" key="6">
    <source>
        <dbReference type="PROSITE-ProRule" id="PRU00283"/>
    </source>
</evidence>
<sequence>MSPTAVRVALRVRPLSTAEQSQDQTQCVVCDSAENKLTIGINSNYRSFTFDHVLDDTLNQEHVYDTCIGSLFDKFIEGFNATIVAYGQTGSGKSYSMGTASDGANPGIIPRFIHHLFATVPDAQISATFLELHNEDLIDLLNPASKNISIREDSRGNIYWLGAQEQTTASPEQLLSVLHKGTIARSTGATDMNKTSSRSHAIFTVIMKRYISEEESSGDSATDNGGKIAHHLKQVESKFHFVDLAGSERLKRTNAVGDRVKEGISINSGLLALGNVISALGDDSRKTSHVPYRDSKLTRLLQDSLGGNSQTLMLACISPAEEDFVETLSTLKYANRARNIKNNVVQNFEQAENDPERYRKTIVRLKAEIAEQESFMTAAISEIDNLKESLNSAVREKERFSTIVNAQSGDHDTTKILQGFTTKIEQLEQENRKLRSQSANLTVSIKKSSTETAPDGQLSPRRVRKRKIVKQHTNRNSQIRASLSRENTNTDEAYGLSAIDFDGLLRHRIAMETGTEPSPGMVSKTINDCLKVLDALKKYAKSAEARSRTETAALVVRAQRQIEHDVKAMLQLLSKGDTCGHTVGKLESSMIPKGYSRSTDAKNKALAKENQALKKKLAELTKQQTQAKTKTDDAQQKVQSQMDDLKHEKRKLLRRIKQESDRSKERLTSLEQQIKQFQKVEEGKKKAETAVARERAAKTRSQDDAHKCAGDLYTISTFLSKAIASNANVDRKLVIKALGIANVRACMNVPSKSCTKRTQPTKKVGTKTMTMQQRVAKKQHILDCALNYCMQNKHVLSNIDLFKQKKANLDKELETLLSERSVVLADELEQAKQSGISFDELQPMYMDERIEEVMVEIYHWKSRISALQLAAEGMKTQIDGDATQVAGKLDYTIAREVSASLVKSLEPDEATLLFETLLDEMIDLKGYKAIQEPYNALLESVNRDLTLGVCAMYQKVSQSVQLAQTAAIQNPVFMSGLMELYHQVLQAYTVARKVDMAYKQPKTVSDPVPRSSGIPRSCSMLNIPTTPNLSTLVNRTSPSTASSIKSAR</sequence>
<comment type="subcellular location">
    <subcellularLocation>
        <location evidence="1">Cytoplasm</location>
    </subcellularLocation>
</comment>
<gene>
    <name evidence="10" type="ORF">INT44_006802</name>
</gene>
<dbReference type="PANTHER" id="PTHR47969:SF15">
    <property type="entry name" value="CHROMOSOME-ASSOCIATED KINESIN KIF4A-RELATED"/>
    <property type="match status" value="1"/>
</dbReference>